<name>A0ABR8QNS5_9BACI</name>
<dbReference type="RefSeq" id="WP_191813097.1">
    <property type="nucleotide sequence ID" value="NZ_JACSQT010000003.1"/>
</dbReference>
<evidence type="ECO:0008006" key="3">
    <source>
        <dbReference type="Google" id="ProtNLM"/>
    </source>
</evidence>
<dbReference type="Proteomes" id="UP000657931">
    <property type="component" value="Unassembled WGS sequence"/>
</dbReference>
<proteinExistence type="predicted"/>
<dbReference type="EMBL" id="JACSQT010000003">
    <property type="protein sequence ID" value="MBD7937148.1"/>
    <property type="molecule type" value="Genomic_DNA"/>
</dbReference>
<reference evidence="1 2" key="1">
    <citation type="submission" date="2020-08" db="EMBL/GenBank/DDBJ databases">
        <title>A Genomic Blueprint of the Chicken Gut Microbiome.</title>
        <authorList>
            <person name="Gilroy R."/>
            <person name="Ravi A."/>
            <person name="Getino M."/>
            <person name="Pursley I."/>
            <person name="Horton D.L."/>
            <person name="Alikhan N.-F."/>
            <person name="Baker D."/>
            <person name="Gharbi K."/>
            <person name="Hall N."/>
            <person name="Watson M."/>
            <person name="Adriaenssens E.M."/>
            <person name="Foster-Nyarko E."/>
            <person name="Jarju S."/>
            <person name="Secka A."/>
            <person name="Antonio M."/>
            <person name="Oren A."/>
            <person name="Chaudhuri R."/>
            <person name="La Ragione R.M."/>
            <person name="Hildebrand F."/>
            <person name="Pallen M.J."/>
        </authorList>
    </citation>
    <scope>NUCLEOTIDE SEQUENCE [LARGE SCALE GENOMIC DNA]</scope>
    <source>
        <strain evidence="1 2">Sa5YUA1</strain>
    </source>
</reference>
<evidence type="ECO:0000313" key="2">
    <source>
        <dbReference type="Proteomes" id="UP000657931"/>
    </source>
</evidence>
<sequence length="102" mass="12062">MNIQCDKCNKEFSISSIDTEDEQLLSNNVTRYYISCPSCGEQYTSYFLDDSMSEIQQEIRRLKNKQELTTKQKNKLMRLTQSITSMNMEYMNTYKDILQDNA</sequence>
<gene>
    <name evidence="1" type="ORF">H9655_08900</name>
</gene>
<accession>A0ABR8QNS5</accession>
<organism evidence="1 2">
    <name type="scientific">Cytobacillus stercorigallinarum</name>
    <dbReference type="NCBI Taxonomy" id="2762240"/>
    <lineage>
        <taxon>Bacteria</taxon>
        <taxon>Bacillati</taxon>
        <taxon>Bacillota</taxon>
        <taxon>Bacilli</taxon>
        <taxon>Bacillales</taxon>
        <taxon>Bacillaceae</taxon>
        <taxon>Cytobacillus</taxon>
    </lineage>
</organism>
<keyword evidence="2" id="KW-1185">Reference proteome</keyword>
<comment type="caution">
    <text evidence="1">The sequence shown here is derived from an EMBL/GenBank/DDBJ whole genome shotgun (WGS) entry which is preliminary data.</text>
</comment>
<evidence type="ECO:0000313" key="1">
    <source>
        <dbReference type="EMBL" id="MBD7937148.1"/>
    </source>
</evidence>
<protein>
    <recommendedName>
        <fullName evidence="3">Transglycosylase</fullName>
    </recommendedName>
</protein>